<feature type="region of interest" description="Disordered" evidence="1">
    <location>
        <begin position="298"/>
        <end position="339"/>
    </location>
</feature>
<feature type="compositionally biased region" description="Low complexity" evidence="1">
    <location>
        <begin position="398"/>
        <end position="415"/>
    </location>
</feature>
<feature type="region of interest" description="Disordered" evidence="1">
    <location>
        <begin position="360"/>
        <end position="381"/>
    </location>
</feature>
<protein>
    <submittedName>
        <fullName evidence="2">Uncharacterized protein</fullName>
    </submittedName>
</protein>
<feature type="region of interest" description="Disordered" evidence="1">
    <location>
        <begin position="394"/>
        <end position="530"/>
    </location>
</feature>
<evidence type="ECO:0000256" key="1">
    <source>
        <dbReference type="SAM" id="MobiDB-lite"/>
    </source>
</evidence>
<sequence length="530" mass="58081">MLRLKPSELTLTPDDVDETLRRMARRQRSKAPATQGQRRTRLNGRLPPPRLMPSPQRSVRDAITHAGNIPALQPQRATIAHVDDEPDESDEALADPSQPAESSPDRLGLPTHPVDHASASSAAAAPLARHSSRLLSRIGRARRRQDNDQEPASSTKEHMDGSEGTLVEPPSLPLETSNVAGPATPSRRRQHGESTSGALPTRQRDPSPSPVSLRGDSSHTQRNRILSVGQEALHAPSLLRQTQVPSPAYTPEGDSTNSDDDRLHMHLKGHYIDLEGLAARQISGDDVTEAAETTDTITYTFREAVPRAPRTEPFQRTSQQRFHSRSLSSNDTPSSRLFVPSPSSPYTFSGEDAFWIARGSAPEHSGNDRFSGRARQHSSEMSNTSLAYSYYELHDSRQSSGQQSAQDSLSQSQQDGVPASRQASRGTYRLFRLSDGPSVHPIDDPSPFPILIRRPPDQQSASPLPAGPYGRPSAGHLGTRFQQAIHRYVSSDSSSREVLDDAMAATIEEHTRNSGQKLPKRHQPNVNRSS</sequence>
<proteinExistence type="predicted"/>
<dbReference type="EMBL" id="SWKV01000009">
    <property type="protein sequence ID" value="KAF3044263.1"/>
    <property type="molecule type" value="Genomic_DNA"/>
</dbReference>
<evidence type="ECO:0000313" key="3">
    <source>
        <dbReference type="Proteomes" id="UP000758155"/>
    </source>
</evidence>
<feature type="compositionally biased region" description="Polar residues" evidence="1">
    <location>
        <begin position="314"/>
        <end position="335"/>
    </location>
</feature>
<dbReference type="Proteomes" id="UP000758155">
    <property type="component" value="Unassembled WGS sequence"/>
</dbReference>
<accession>A0A9P4WX15</accession>
<dbReference type="AlphaFoldDB" id="A0A9P4WX15"/>
<evidence type="ECO:0000313" key="2">
    <source>
        <dbReference type="EMBL" id="KAF3044263.1"/>
    </source>
</evidence>
<keyword evidence="3" id="KW-1185">Reference proteome</keyword>
<feature type="compositionally biased region" description="Low complexity" evidence="1">
    <location>
        <begin position="117"/>
        <end position="138"/>
    </location>
</feature>
<gene>
    <name evidence="2" type="ORF">E8E12_001306</name>
</gene>
<comment type="caution">
    <text evidence="2">The sequence shown here is derived from an EMBL/GenBank/DDBJ whole genome shotgun (WGS) entry which is preliminary data.</text>
</comment>
<feature type="compositionally biased region" description="Acidic residues" evidence="1">
    <location>
        <begin position="84"/>
        <end position="93"/>
    </location>
</feature>
<name>A0A9P4WX15_9PLEO</name>
<organism evidence="2 3">
    <name type="scientific">Didymella heteroderae</name>
    <dbReference type="NCBI Taxonomy" id="1769908"/>
    <lineage>
        <taxon>Eukaryota</taxon>
        <taxon>Fungi</taxon>
        <taxon>Dikarya</taxon>
        <taxon>Ascomycota</taxon>
        <taxon>Pezizomycotina</taxon>
        <taxon>Dothideomycetes</taxon>
        <taxon>Pleosporomycetidae</taxon>
        <taxon>Pleosporales</taxon>
        <taxon>Pleosporineae</taxon>
        <taxon>Didymellaceae</taxon>
        <taxon>Didymella</taxon>
    </lineage>
</organism>
<dbReference type="OrthoDB" id="3937309at2759"/>
<reference evidence="2" key="1">
    <citation type="submission" date="2019-04" db="EMBL/GenBank/DDBJ databases">
        <title>Sequencing of skin fungus with MAO and IRED activity.</title>
        <authorList>
            <person name="Marsaioli A.J."/>
            <person name="Bonatto J.M.C."/>
            <person name="Reis Junior O."/>
        </authorList>
    </citation>
    <scope>NUCLEOTIDE SEQUENCE</scope>
    <source>
        <strain evidence="2">28M1</strain>
    </source>
</reference>
<feature type="region of interest" description="Disordered" evidence="1">
    <location>
        <begin position="1"/>
        <end position="262"/>
    </location>
</feature>